<evidence type="ECO:0008006" key="3">
    <source>
        <dbReference type="Google" id="ProtNLM"/>
    </source>
</evidence>
<dbReference type="Proteomes" id="UP000485058">
    <property type="component" value="Unassembled WGS sequence"/>
</dbReference>
<dbReference type="AlphaFoldDB" id="A0A699YG76"/>
<proteinExistence type="predicted"/>
<evidence type="ECO:0000313" key="1">
    <source>
        <dbReference type="EMBL" id="GFH09117.1"/>
    </source>
</evidence>
<dbReference type="EMBL" id="BLLF01000210">
    <property type="protein sequence ID" value="GFH09117.1"/>
    <property type="molecule type" value="Genomic_DNA"/>
</dbReference>
<accession>A0A699YG76</accession>
<comment type="caution">
    <text evidence="1">The sequence shown here is derived from an EMBL/GenBank/DDBJ whole genome shotgun (WGS) entry which is preliminary data.</text>
</comment>
<reference evidence="1 2" key="1">
    <citation type="submission" date="2020-02" db="EMBL/GenBank/DDBJ databases">
        <title>Draft genome sequence of Haematococcus lacustris strain NIES-144.</title>
        <authorList>
            <person name="Morimoto D."/>
            <person name="Nakagawa S."/>
            <person name="Yoshida T."/>
            <person name="Sawayama S."/>
        </authorList>
    </citation>
    <scope>NUCLEOTIDE SEQUENCE [LARGE SCALE GENOMIC DNA]</scope>
    <source>
        <strain evidence="1 2">NIES-144</strain>
    </source>
</reference>
<organism evidence="1 2">
    <name type="scientific">Haematococcus lacustris</name>
    <name type="common">Green alga</name>
    <name type="synonym">Haematococcus pluvialis</name>
    <dbReference type="NCBI Taxonomy" id="44745"/>
    <lineage>
        <taxon>Eukaryota</taxon>
        <taxon>Viridiplantae</taxon>
        <taxon>Chlorophyta</taxon>
        <taxon>core chlorophytes</taxon>
        <taxon>Chlorophyceae</taxon>
        <taxon>CS clade</taxon>
        <taxon>Chlamydomonadales</taxon>
        <taxon>Haematococcaceae</taxon>
        <taxon>Haematococcus</taxon>
    </lineage>
</organism>
<evidence type="ECO:0000313" key="2">
    <source>
        <dbReference type="Proteomes" id="UP000485058"/>
    </source>
</evidence>
<keyword evidence="2" id="KW-1185">Reference proteome</keyword>
<gene>
    <name evidence="1" type="ORF">HaLaN_04206</name>
</gene>
<protein>
    <recommendedName>
        <fullName evidence="3">ANK_REP_REGION domain-containing protein</fullName>
    </recommendedName>
</protein>
<name>A0A699YG76_HAELA</name>
<sequence length="262" mass="28712">MLGPALGPFLPSIEHLRLLLAHDDADSLLKIIPRLTLPALMSHSSQDKQGRTLLHLLTTPKQLLQDIDAAQYYSYPGTCGGVSDGGVRLALLQQLRNHLGDPDFALLASKANQPSLSSALHTAIRHARDWQQGHLYLELLLGPAPLALLLQRTQASYQPLHCAARCSDPQAADLVLQRILARLQEAHLPASRAQVVLWDHDDPFYRGSQASQVLLQAAARHSLPGPLPPDSRRGQVHCSHTYSLLVEHQARSQVAHIMAPPQ</sequence>